<proteinExistence type="predicted"/>
<keyword evidence="3" id="KW-1185">Reference proteome</keyword>
<dbReference type="AlphaFoldDB" id="A0A5B1CN01"/>
<gene>
    <name evidence="2" type="ORF">LF1_31840</name>
</gene>
<name>A0A5B1CN01_9BACT</name>
<protein>
    <submittedName>
        <fullName evidence="2">Uncharacterized protein</fullName>
    </submittedName>
</protein>
<feature type="region of interest" description="Disordered" evidence="1">
    <location>
        <begin position="16"/>
        <end position="46"/>
    </location>
</feature>
<evidence type="ECO:0000256" key="1">
    <source>
        <dbReference type="SAM" id="MobiDB-lite"/>
    </source>
</evidence>
<comment type="caution">
    <text evidence="2">The sequence shown here is derived from an EMBL/GenBank/DDBJ whole genome shotgun (WGS) entry which is preliminary data.</text>
</comment>
<dbReference type="Proteomes" id="UP000322699">
    <property type="component" value="Unassembled WGS sequence"/>
</dbReference>
<sequence length="165" mass="18127">MLVRLAAWASPRASTWNQTRGAKSSMAAPRRGLTPRTVGPHGARGDAWADENAVGDVIREPVEHCKLKILGKRYSLVNLHFSVFILQFAINTEAGQPQTPKVVQFPSTQTFSSAQAMPTRLNDSETLHGVGANRSIEADCPDCTTILGFGEKLRRRDFPPFLLRA</sequence>
<evidence type="ECO:0000313" key="3">
    <source>
        <dbReference type="Proteomes" id="UP000322699"/>
    </source>
</evidence>
<accession>A0A5B1CN01</accession>
<reference evidence="2 3" key="1">
    <citation type="submission" date="2019-08" db="EMBL/GenBank/DDBJ databases">
        <title>Deep-cultivation of Planctomycetes and their phenomic and genomic characterization uncovers novel biology.</title>
        <authorList>
            <person name="Wiegand S."/>
            <person name="Jogler M."/>
            <person name="Boedeker C."/>
            <person name="Pinto D."/>
            <person name="Vollmers J."/>
            <person name="Rivas-Marin E."/>
            <person name="Kohn T."/>
            <person name="Peeters S.H."/>
            <person name="Heuer A."/>
            <person name="Rast P."/>
            <person name="Oberbeckmann S."/>
            <person name="Bunk B."/>
            <person name="Jeske O."/>
            <person name="Meyerdierks A."/>
            <person name="Storesund J.E."/>
            <person name="Kallscheuer N."/>
            <person name="Luecker S."/>
            <person name="Lage O.M."/>
            <person name="Pohl T."/>
            <person name="Merkel B.J."/>
            <person name="Hornburger P."/>
            <person name="Mueller R.-W."/>
            <person name="Bruemmer F."/>
            <person name="Labrenz M."/>
            <person name="Spormann A.M."/>
            <person name="Op Den Camp H."/>
            <person name="Overmann J."/>
            <person name="Amann R."/>
            <person name="Jetten M.S.M."/>
            <person name="Mascher T."/>
            <person name="Medema M.H."/>
            <person name="Devos D.P."/>
            <person name="Kaster A.-K."/>
            <person name="Ovreas L."/>
            <person name="Rohde M."/>
            <person name="Galperin M.Y."/>
            <person name="Jogler C."/>
        </authorList>
    </citation>
    <scope>NUCLEOTIDE SEQUENCE [LARGE SCALE GENOMIC DNA]</scope>
    <source>
        <strain evidence="2 3">LF1</strain>
    </source>
</reference>
<dbReference type="EMBL" id="VRLW01000001">
    <property type="protein sequence ID" value="KAA1260644.1"/>
    <property type="molecule type" value="Genomic_DNA"/>
</dbReference>
<evidence type="ECO:0000313" key="2">
    <source>
        <dbReference type="EMBL" id="KAA1260644.1"/>
    </source>
</evidence>
<organism evidence="2 3">
    <name type="scientific">Rubripirellula obstinata</name>
    <dbReference type="NCBI Taxonomy" id="406547"/>
    <lineage>
        <taxon>Bacteria</taxon>
        <taxon>Pseudomonadati</taxon>
        <taxon>Planctomycetota</taxon>
        <taxon>Planctomycetia</taxon>
        <taxon>Pirellulales</taxon>
        <taxon>Pirellulaceae</taxon>
        <taxon>Rubripirellula</taxon>
    </lineage>
</organism>